<dbReference type="EnsemblProtists" id="EOD17782">
    <property type="protein sequence ID" value="EOD17782"/>
    <property type="gene ID" value="EMIHUDRAFT_209753"/>
</dbReference>
<dbReference type="eggNOG" id="ENOG502S009">
    <property type="taxonomic scope" value="Eukaryota"/>
</dbReference>
<proteinExistence type="predicted"/>
<dbReference type="GeneID" id="17263990"/>
<evidence type="ECO:0000256" key="1">
    <source>
        <dbReference type="SAM" id="MobiDB-lite"/>
    </source>
</evidence>
<dbReference type="InterPro" id="IPR029035">
    <property type="entry name" value="DHS-like_NAD/FAD-binding_dom"/>
</dbReference>
<dbReference type="Proteomes" id="UP000013827">
    <property type="component" value="Unassembled WGS sequence"/>
</dbReference>
<evidence type="ECO:0000313" key="2">
    <source>
        <dbReference type="EnsemblProtists" id="EOD17782"/>
    </source>
</evidence>
<dbReference type="HOGENOM" id="CLU_431146_0_0_1"/>
<dbReference type="Gene3D" id="3.40.50.1220">
    <property type="entry name" value="TPP-binding domain"/>
    <property type="match status" value="1"/>
</dbReference>
<keyword evidence="3" id="KW-1185">Reference proteome</keyword>
<reference evidence="2" key="2">
    <citation type="submission" date="2024-10" db="UniProtKB">
        <authorList>
            <consortium name="EnsemblProtists"/>
        </authorList>
    </citation>
    <scope>IDENTIFICATION</scope>
</reference>
<feature type="compositionally biased region" description="Pro residues" evidence="1">
    <location>
        <begin position="1"/>
        <end position="15"/>
    </location>
</feature>
<feature type="compositionally biased region" description="Polar residues" evidence="1">
    <location>
        <begin position="18"/>
        <end position="28"/>
    </location>
</feature>
<dbReference type="SUPFAM" id="SSF52467">
    <property type="entry name" value="DHS-like NAD/FAD-binding domain"/>
    <property type="match status" value="1"/>
</dbReference>
<organism evidence="2 3">
    <name type="scientific">Emiliania huxleyi (strain CCMP1516)</name>
    <dbReference type="NCBI Taxonomy" id="280463"/>
    <lineage>
        <taxon>Eukaryota</taxon>
        <taxon>Haptista</taxon>
        <taxon>Haptophyta</taxon>
        <taxon>Prymnesiophyceae</taxon>
        <taxon>Isochrysidales</taxon>
        <taxon>Noelaerhabdaceae</taxon>
        <taxon>Emiliania</taxon>
    </lineage>
</organism>
<evidence type="ECO:0000313" key="3">
    <source>
        <dbReference type="Proteomes" id="UP000013827"/>
    </source>
</evidence>
<accession>A0A0D3J2P7</accession>
<dbReference type="PaxDb" id="2903-EOD17782"/>
<name>A0A0D3J2P7_EMIH1</name>
<feature type="region of interest" description="Disordered" evidence="1">
    <location>
        <begin position="1"/>
        <end position="28"/>
    </location>
</feature>
<dbReference type="AlphaFoldDB" id="A0A0D3J2P7"/>
<dbReference type="RefSeq" id="XP_005770211.1">
    <property type="nucleotide sequence ID" value="XM_005770154.1"/>
</dbReference>
<sequence length="618" mass="68553">MEPPSPRLPPPPPPFSQEGGTSTSGSLPQPSEIGHVFILHCSITGFAADAFLLPHDAQDSGQDGLKLTMLRGFGGRDGVGSIRQYRGKIAAEHYGGESEATIKSKVVAVVAAFLKEAGSALKGQVSGLGRPRPLLGLPLPGVGLMDKNDTIKEEGLIVEEVLPMMYHAVRDFGVDCAVCTTDSGAFRVMQVLREKHCPSDRAGPFWMLSEEQLGTCQHLASAAAEDRLALFLGAGVSFPSGLPSWEGLLETLSRRAGFSDAERASLSRLNYLDQASLIRDRIGGEKTFKEEVRRCVQRGRYTPAHAIAATLRMTAITTNYDDLYEDACQSAGGHCLRIPWEAYKLDREEDRDKKPLHVLKLHGCVSRPTSIVLTRQDYMRFEDHGRALRGVVQQELLYKQCLFVGCSMTDDNVHLIIDQVRKALYKDMEPEQMREIKMGTILTLVENPMFRRLWEDDFDIVSCCEAEHASEEKAHAAWIHDALLDCIGWMSERGRAYDAFILDAKFGTLLEDWQLQVKEALQPLVRLYGSDEVRESPGWESVVSLLKMFGEKFDSDGRPLAFSRETRTAVKEAGLFRLDSALFWERRIKYESRLDEGLDQLVGAAAPGRDGTSSLASE</sequence>
<dbReference type="KEGG" id="ehx:EMIHUDRAFT_209753"/>
<evidence type="ECO:0008006" key="4">
    <source>
        <dbReference type="Google" id="ProtNLM"/>
    </source>
</evidence>
<dbReference type="Pfam" id="PF13289">
    <property type="entry name" value="SIR2_2"/>
    <property type="match status" value="1"/>
</dbReference>
<reference evidence="3" key="1">
    <citation type="journal article" date="2013" name="Nature">
        <title>Pan genome of the phytoplankton Emiliania underpins its global distribution.</title>
        <authorList>
            <person name="Read B.A."/>
            <person name="Kegel J."/>
            <person name="Klute M.J."/>
            <person name="Kuo A."/>
            <person name="Lefebvre S.C."/>
            <person name="Maumus F."/>
            <person name="Mayer C."/>
            <person name="Miller J."/>
            <person name="Monier A."/>
            <person name="Salamov A."/>
            <person name="Young J."/>
            <person name="Aguilar M."/>
            <person name="Claverie J.M."/>
            <person name="Frickenhaus S."/>
            <person name="Gonzalez K."/>
            <person name="Herman E.K."/>
            <person name="Lin Y.C."/>
            <person name="Napier J."/>
            <person name="Ogata H."/>
            <person name="Sarno A.F."/>
            <person name="Shmutz J."/>
            <person name="Schroeder D."/>
            <person name="de Vargas C."/>
            <person name="Verret F."/>
            <person name="von Dassow P."/>
            <person name="Valentin K."/>
            <person name="Van de Peer Y."/>
            <person name="Wheeler G."/>
            <person name="Dacks J.B."/>
            <person name="Delwiche C.F."/>
            <person name="Dyhrman S.T."/>
            <person name="Glockner G."/>
            <person name="John U."/>
            <person name="Richards T."/>
            <person name="Worden A.Z."/>
            <person name="Zhang X."/>
            <person name="Grigoriev I.V."/>
            <person name="Allen A.E."/>
            <person name="Bidle K."/>
            <person name="Borodovsky M."/>
            <person name="Bowler C."/>
            <person name="Brownlee C."/>
            <person name="Cock J.M."/>
            <person name="Elias M."/>
            <person name="Gladyshev V.N."/>
            <person name="Groth M."/>
            <person name="Guda C."/>
            <person name="Hadaegh A."/>
            <person name="Iglesias-Rodriguez M.D."/>
            <person name="Jenkins J."/>
            <person name="Jones B.M."/>
            <person name="Lawson T."/>
            <person name="Leese F."/>
            <person name="Lindquist E."/>
            <person name="Lobanov A."/>
            <person name="Lomsadze A."/>
            <person name="Malik S.B."/>
            <person name="Marsh M.E."/>
            <person name="Mackinder L."/>
            <person name="Mock T."/>
            <person name="Mueller-Roeber B."/>
            <person name="Pagarete A."/>
            <person name="Parker M."/>
            <person name="Probert I."/>
            <person name="Quesneville H."/>
            <person name="Raines C."/>
            <person name="Rensing S.A."/>
            <person name="Riano-Pachon D.M."/>
            <person name="Richier S."/>
            <person name="Rokitta S."/>
            <person name="Shiraiwa Y."/>
            <person name="Soanes D.M."/>
            <person name="van der Giezen M."/>
            <person name="Wahlund T.M."/>
            <person name="Williams B."/>
            <person name="Wilson W."/>
            <person name="Wolfe G."/>
            <person name="Wurch L.L."/>
        </authorList>
    </citation>
    <scope>NUCLEOTIDE SEQUENCE</scope>
</reference>
<protein>
    <recommendedName>
        <fullName evidence="4">SIR2-like domain-containing protein</fullName>
    </recommendedName>
</protein>